<keyword evidence="2" id="KW-0808">Transferase</keyword>
<evidence type="ECO:0000313" key="8">
    <source>
        <dbReference type="EMBL" id="KAJ7670448.1"/>
    </source>
</evidence>
<organism evidence="8 9">
    <name type="scientific">Mycena rosella</name>
    <name type="common">Pink bonnet</name>
    <name type="synonym">Agaricus rosellus</name>
    <dbReference type="NCBI Taxonomy" id="1033263"/>
    <lineage>
        <taxon>Eukaryota</taxon>
        <taxon>Fungi</taxon>
        <taxon>Dikarya</taxon>
        <taxon>Basidiomycota</taxon>
        <taxon>Agaricomycotina</taxon>
        <taxon>Agaricomycetes</taxon>
        <taxon>Agaricomycetidae</taxon>
        <taxon>Agaricales</taxon>
        <taxon>Marasmiineae</taxon>
        <taxon>Mycenaceae</taxon>
        <taxon>Mycena</taxon>
    </lineage>
</organism>
<name>A0AAD7CZ21_MYCRO</name>
<evidence type="ECO:0000259" key="7">
    <source>
        <dbReference type="PROSITE" id="PS50011"/>
    </source>
</evidence>
<protein>
    <recommendedName>
        <fullName evidence="7">Protein kinase domain-containing protein</fullName>
    </recommendedName>
</protein>
<dbReference type="GO" id="GO:0005524">
    <property type="term" value="F:ATP binding"/>
    <property type="evidence" value="ECO:0007669"/>
    <property type="project" value="UniProtKB-KW"/>
</dbReference>
<keyword evidence="4" id="KW-0418">Kinase</keyword>
<keyword evidence="3" id="KW-0547">Nucleotide-binding</keyword>
<dbReference type="Gene3D" id="1.10.510.10">
    <property type="entry name" value="Transferase(Phosphotransferase) domain 1"/>
    <property type="match status" value="2"/>
</dbReference>
<dbReference type="InterPro" id="IPR011009">
    <property type="entry name" value="Kinase-like_dom_sf"/>
</dbReference>
<evidence type="ECO:0000256" key="1">
    <source>
        <dbReference type="ARBA" id="ARBA00022527"/>
    </source>
</evidence>
<dbReference type="PROSITE" id="PS50011">
    <property type="entry name" value="PROTEIN_KINASE_DOM"/>
    <property type="match status" value="1"/>
</dbReference>
<reference evidence="8" key="1">
    <citation type="submission" date="2023-03" db="EMBL/GenBank/DDBJ databases">
        <title>Massive genome expansion in bonnet fungi (Mycena s.s.) driven by repeated elements and novel gene families across ecological guilds.</title>
        <authorList>
            <consortium name="Lawrence Berkeley National Laboratory"/>
            <person name="Harder C.B."/>
            <person name="Miyauchi S."/>
            <person name="Viragh M."/>
            <person name="Kuo A."/>
            <person name="Thoen E."/>
            <person name="Andreopoulos B."/>
            <person name="Lu D."/>
            <person name="Skrede I."/>
            <person name="Drula E."/>
            <person name="Henrissat B."/>
            <person name="Morin E."/>
            <person name="Kohler A."/>
            <person name="Barry K."/>
            <person name="LaButti K."/>
            <person name="Morin E."/>
            <person name="Salamov A."/>
            <person name="Lipzen A."/>
            <person name="Mereny Z."/>
            <person name="Hegedus B."/>
            <person name="Baldrian P."/>
            <person name="Stursova M."/>
            <person name="Weitz H."/>
            <person name="Taylor A."/>
            <person name="Grigoriev I.V."/>
            <person name="Nagy L.G."/>
            <person name="Martin F."/>
            <person name="Kauserud H."/>
        </authorList>
    </citation>
    <scope>NUCLEOTIDE SEQUENCE</scope>
    <source>
        <strain evidence="8">CBHHK067</strain>
    </source>
</reference>
<feature type="region of interest" description="Disordered" evidence="6">
    <location>
        <begin position="595"/>
        <end position="631"/>
    </location>
</feature>
<proteinExistence type="predicted"/>
<evidence type="ECO:0000256" key="3">
    <source>
        <dbReference type="ARBA" id="ARBA00022741"/>
    </source>
</evidence>
<keyword evidence="1" id="KW-0723">Serine/threonine-protein kinase</keyword>
<evidence type="ECO:0000256" key="4">
    <source>
        <dbReference type="ARBA" id="ARBA00022777"/>
    </source>
</evidence>
<evidence type="ECO:0000256" key="5">
    <source>
        <dbReference type="ARBA" id="ARBA00022840"/>
    </source>
</evidence>
<comment type="caution">
    <text evidence="8">The sequence shown here is derived from an EMBL/GenBank/DDBJ whole genome shotgun (WGS) entry which is preliminary data.</text>
</comment>
<dbReference type="EMBL" id="JARKIE010000180">
    <property type="protein sequence ID" value="KAJ7670448.1"/>
    <property type="molecule type" value="Genomic_DNA"/>
</dbReference>
<evidence type="ECO:0000256" key="6">
    <source>
        <dbReference type="SAM" id="MobiDB-lite"/>
    </source>
</evidence>
<accession>A0AAD7CZ21</accession>
<dbReference type="InterPro" id="IPR000719">
    <property type="entry name" value="Prot_kinase_dom"/>
</dbReference>
<sequence>MSTTEPIRFSKFYTLFNYNSKKSLQVLALYRDVKPANILFDGNGNIILCNLGLGKYFPLSTDPREPDFVNFEVDPQRHFWESQVGGGASDERAVRNAGFASPDQQCGREYSYATDTWSLGASFFFMLTRRSPFPGNPQTHDQYSRACQEAIRRRGHHVQSRSGLHLRLRHEQRQCPHCHLPRRDPDHARHPADHEGAFPLPPNNFITSRDFDMTPPDYILNPAQSMIAVKRSLKITSTGSPHSEKLEIEMKKSGSGNVIEFHGLVPANTVPLFFSQLTTTQANPPQAQIAPTLTLTLEFLELAVYATDATHPQNAACTPPGKRINHPKPMSLPPQYYAAPQPSSEDFPDSDKIMDATTSYILSVHPDSFCVYPATDSQSHPDPMVAGLYSTDTVRRLLESAPSRVLHLSGNVAYNNLISDFQKILLINQKLRRILASALDETHNIYPDFPGDGWQNHPYAVEPILGGLSAPDTEALWLASPRTAIPSSSTGGAPSAELCPYNRRARPIRRFLLQTCKPHSQAGCNADSRASATIVTKPKALKLEEIKQSSILRYMPVEDVTSPKTAFFSLPFIMATSHTPAALVYDRNPYEIQISDSESASQSESESDSFSSSSSSETDPTGQSGPAHPEDVQFFSQFHNDQGDQGDDDVYIIQLQHMLHTASHDTLLRHRNSAHERVMSLYQDVQDRHQELLQDHVALVFHNHNLERRLEQLYHAYLCLRRDTNTAWNTANAAWNSANGAWNSANAAWTTANWVFEGNAPTTLLPSTPQSWQGPVDQQHLPNLGPAADPVGALKKNWKFQTVPRHAGPALGARQMCSAYTAQKYSALPGRSVAVSRLREGKRSFDCPNRESDSDLKGLFQVFLLAFFTRPQSANAAIKIVCPVTAPAEDEQQLTLKPSAARKGPFFAHLPSISFTQRRLASTALSEHHASPSMAVHAGNSALQVVQIREQGLRVLPPAGARPRPISVCTSDVLLNDNNTGSVRELPAPPPESPYIAITATSKRNRNTSRTTPPWTALLHGAGPGVRAPAGELLWWLDARKVDVRQLNYHLYLSPIPPSFSASATDAYFVPPSYALAGAQRGPAHGAAPRYVIDASVLAVFIESLGLNLPEEMQGYHTLIPLENIGGPTRWHKFGNWNSTMTPSRRLPPQPPSGAIEMWVSIPHLGVVAAFSDSLLIVAYVYHPKAQTLFDAHVKLMPPAQMQAPRMINVTKVFVTGTGTCMHADEFVVCWVGGAGYKLYKAIKDLFIFKATFPSTPELSVPCKRKSVASSALIAAAAVKTSAWNGLNRYWTTTTSENGGCWRKWFLPPLFIFPLYILWDVRDVWDVWEIGQLWISVRNIDGKGYSGKWPLARMQERAWQRVIAYASRRRRRSRDSENPVEELLVVELKKDNDVDNDVDELGKGGEIGGGNGKINVDGKVPVSLGRWIGAADW</sequence>
<gene>
    <name evidence="8" type="ORF">B0H17DRAFT_1141805</name>
</gene>
<dbReference type="GO" id="GO:0004674">
    <property type="term" value="F:protein serine/threonine kinase activity"/>
    <property type="evidence" value="ECO:0007669"/>
    <property type="project" value="UniProtKB-KW"/>
</dbReference>
<evidence type="ECO:0000313" key="9">
    <source>
        <dbReference type="Proteomes" id="UP001221757"/>
    </source>
</evidence>
<evidence type="ECO:0000256" key="2">
    <source>
        <dbReference type="ARBA" id="ARBA00022679"/>
    </source>
</evidence>
<keyword evidence="5" id="KW-0067">ATP-binding</keyword>
<dbReference type="PANTHER" id="PTHR24351">
    <property type="entry name" value="RIBOSOMAL PROTEIN S6 KINASE"/>
    <property type="match status" value="1"/>
</dbReference>
<dbReference type="SUPFAM" id="SSF56112">
    <property type="entry name" value="Protein kinase-like (PK-like)"/>
    <property type="match status" value="1"/>
</dbReference>
<keyword evidence="9" id="KW-1185">Reference proteome</keyword>
<feature type="domain" description="Protein kinase" evidence="7">
    <location>
        <begin position="1"/>
        <end position="265"/>
    </location>
</feature>
<dbReference type="Pfam" id="PF00069">
    <property type="entry name" value="Pkinase"/>
    <property type="match status" value="1"/>
</dbReference>
<dbReference type="Proteomes" id="UP001221757">
    <property type="component" value="Unassembled WGS sequence"/>
</dbReference>
<feature type="compositionally biased region" description="Low complexity" evidence="6">
    <location>
        <begin position="595"/>
        <end position="617"/>
    </location>
</feature>